<evidence type="ECO:0000256" key="11">
    <source>
        <dbReference type="SAM" id="MobiDB-lite"/>
    </source>
</evidence>
<comment type="subcellular location">
    <subcellularLocation>
        <location evidence="10">Cell inner membrane</location>
    </subcellularLocation>
    <subcellularLocation>
        <location evidence="2">Cell membrane</location>
        <topology evidence="2">Single-pass membrane protein</topology>
    </subcellularLocation>
</comment>
<dbReference type="RefSeq" id="WP_184077155.1">
    <property type="nucleotide sequence ID" value="NZ_JACIJP010000001.1"/>
</dbReference>
<keyword evidence="12" id="KW-0282">Flagellum</keyword>
<accession>A0A841IWV9</accession>
<keyword evidence="7 10" id="KW-0283">Flagellar rotation</keyword>
<feature type="compositionally biased region" description="Acidic residues" evidence="11">
    <location>
        <begin position="16"/>
        <end position="25"/>
    </location>
</feature>
<keyword evidence="6 10" id="KW-0812">Transmembrane</keyword>
<evidence type="ECO:0000313" key="13">
    <source>
        <dbReference type="Proteomes" id="UP000552700"/>
    </source>
</evidence>
<evidence type="ECO:0000256" key="4">
    <source>
        <dbReference type="ARBA" id="ARBA00022475"/>
    </source>
</evidence>
<feature type="transmembrane region" description="Helical" evidence="10">
    <location>
        <begin position="42"/>
        <end position="62"/>
    </location>
</feature>
<feature type="region of interest" description="Disordered" evidence="11">
    <location>
        <begin position="64"/>
        <end position="92"/>
    </location>
</feature>
<comment type="function">
    <text evidence="1 10">Controls the rotational direction of flagella during chemotaxis.</text>
</comment>
<reference evidence="12 13" key="1">
    <citation type="submission" date="2020-08" db="EMBL/GenBank/DDBJ databases">
        <title>Genomic Encyclopedia of Type Strains, Phase IV (KMG-IV): sequencing the most valuable type-strain genomes for metagenomic binning, comparative biology and taxonomic classification.</title>
        <authorList>
            <person name="Goeker M."/>
        </authorList>
    </citation>
    <scope>NUCLEOTIDE SEQUENCE [LARGE SCALE GENOMIC DNA]</scope>
    <source>
        <strain evidence="12 13">DSM 102255</strain>
    </source>
</reference>
<evidence type="ECO:0000256" key="7">
    <source>
        <dbReference type="ARBA" id="ARBA00022779"/>
    </source>
</evidence>
<dbReference type="AlphaFoldDB" id="A0A841IWV9"/>
<dbReference type="PANTHER" id="PTHR35091">
    <property type="entry name" value="FLAGELLAR PROTEIN FLIL"/>
    <property type="match status" value="1"/>
</dbReference>
<comment type="similarity">
    <text evidence="3 10">Belongs to the FliL family.</text>
</comment>
<keyword evidence="9 10" id="KW-0472">Membrane</keyword>
<sequence>MAGKKAPPAPVKDAAEDIGIEDLTPEELAGAKPPRFGSKQKIIAAAGALLLLGGGGGVALLMSGGEKPGADKHEEKASAEEEAEGEGEAEGGELPLVDVPAMIVNMRTAGGQPRYLKIRFMIEARSSAKVEPLKAKLPAIIDSYQPFLRELRPEDLSGSAAVFRIKEELLSRATAAVGSGMVKDILIQDLVQQ</sequence>
<keyword evidence="4" id="KW-1003">Cell membrane</keyword>
<dbReference type="GO" id="GO:0005886">
    <property type="term" value="C:plasma membrane"/>
    <property type="evidence" value="ECO:0007669"/>
    <property type="project" value="UniProtKB-SubCell"/>
</dbReference>
<feature type="compositionally biased region" description="Basic and acidic residues" evidence="11">
    <location>
        <begin position="68"/>
        <end position="79"/>
    </location>
</feature>
<comment type="caution">
    <text evidence="12">The sequence shown here is derived from an EMBL/GenBank/DDBJ whole genome shotgun (WGS) entry which is preliminary data.</text>
</comment>
<evidence type="ECO:0000256" key="9">
    <source>
        <dbReference type="ARBA" id="ARBA00023136"/>
    </source>
</evidence>
<proteinExistence type="inferred from homology"/>
<keyword evidence="12" id="KW-0966">Cell projection</keyword>
<name>A0A841IWV9_9SPHN</name>
<keyword evidence="13" id="KW-1185">Reference proteome</keyword>
<feature type="region of interest" description="Disordered" evidence="11">
    <location>
        <begin position="1"/>
        <end position="34"/>
    </location>
</feature>
<gene>
    <name evidence="12" type="ORF">FHS92_000477</name>
</gene>
<feature type="compositionally biased region" description="Acidic residues" evidence="11">
    <location>
        <begin position="80"/>
        <end position="91"/>
    </location>
</feature>
<dbReference type="Proteomes" id="UP000552700">
    <property type="component" value="Unassembled WGS sequence"/>
</dbReference>
<evidence type="ECO:0000313" key="12">
    <source>
        <dbReference type="EMBL" id="MBB6122770.1"/>
    </source>
</evidence>
<evidence type="ECO:0000256" key="3">
    <source>
        <dbReference type="ARBA" id="ARBA00008281"/>
    </source>
</evidence>
<keyword evidence="5 10" id="KW-0145">Chemotaxis</keyword>
<dbReference type="GO" id="GO:0006935">
    <property type="term" value="P:chemotaxis"/>
    <property type="evidence" value="ECO:0007669"/>
    <property type="project" value="UniProtKB-KW"/>
</dbReference>
<evidence type="ECO:0000256" key="6">
    <source>
        <dbReference type="ARBA" id="ARBA00022692"/>
    </source>
</evidence>
<protein>
    <recommendedName>
        <fullName evidence="10">Flagellar protein FliL</fullName>
    </recommendedName>
</protein>
<organism evidence="12 13">
    <name type="scientific">Sphingobium subterraneum</name>
    <dbReference type="NCBI Taxonomy" id="627688"/>
    <lineage>
        <taxon>Bacteria</taxon>
        <taxon>Pseudomonadati</taxon>
        <taxon>Pseudomonadota</taxon>
        <taxon>Alphaproteobacteria</taxon>
        <taxon>Sphingomonadales</taxon>
        <taxon>Sphingomonadaceae</taxon>
        <taxon>Sphingobium</taxon>
    </lineage>
</organism>
<dbReference type="GO" id="GO:0009425">
    <property type="term" value="C:bacterial-type flagellum basal body"/>
    <property type="evidence" value="ECO:0007669"/>
    <property type="project" value="InterPro"/>
</dbReference>
<dbReference type="Pfam" id="PF03748">
    <property type="entry name" value="FliL"/>
    <property type="match status" value="1"/>
</dbReference>
<dbReference type="GO" id="GO:0071978">
    <property type="term" value="P:bacterial-type flagellum-dependent swarming motility"/>
    <property type="evidence" value="ECO:0007669"/>
    <property type="project" value="TreeGrafter"/>
</dbReference>
<dbReference type="InterPro" id="IPR005503">
    <property type="entry name" value="FliL"/>
</dbReference>
<evidence type="ECO:0000256" key="1">
    <source>
        <dbReference type="ARBA" id="ARBA00002254"/>
    </source>
</evidence>
<evidence type="ECO:0000256" key="10">
    <source>
        <dbReference type="RuleBase" id="RU364125"/>
    </source>
</evidence>
<evidence type="ECO:0000256" key="8">
    <source>
        <dbReference type="ARBA" id="ARBA00022989"/>
    </source>
</evidence>
<evidence type="ECO:0000256" key="2">
    <source>
        <dbReference type="ARBA" id="ARBA00004162"/>
    </source>
</evidence>
<dbReference type="EMBL" id="JACIJP010000001">
    <property type="protein sequence ID" value="MBB6122770.1"/>
    <property type="molecule type" value="Genomic_DNA"/>
</dbReference>
<dbReference type="PANTHER" id="PTHR35091:SF2">
    <property type="entry name" value="FLAGELLAR PROTEIN FLIL"/>
    <property type="match status" value="1"/>
</dbReference>
<evidence type="ECO:0000256" key="5">
    <source>
        <dbReference type="ARBA" id="ARBA00022500"/>
    </source>
</evidence>
<keyword evidence="12" id="KW-0969">Cilium</keyword>
<keyword evidence="8 10" id="KW-1133">Transmembrane helix</keyword>
<keyword evidence="10" id="KW-0997">Cell inner membrane</keyword>